<dbReference type="InterPro" id="IPR039426">
    <property type="entry name" value="TonB-dep_rcpt-like"/>
</dbReference>
<protein>
    <submittedName>
        <fullName evidence="14">TonB-dependent receptor</fullName>
    </submittedName>
</protein>
<evidence type="ECO:0000313" key="15">
    <source>
        <dbReference type="Proteomes" id="UP000706039"/>
    </source>
</evidence>
<evidence type="ECO:0000256" key="5">
    <source>
        <dbReference type="ARBA" id="ARBA00023077"/>
    </source>
</evidence>
<dbReference type="InterPro" id="IPR012910">
    <property type="entry name" value="Plug_dom"/>
</dbReference>
<evidence type="ECO:0000256" key="2">
    <source>
        <dbReference type="ARBA" id="ARBA00022448"/>
    </source>
</evidence>
<evidence type="ECO:0000256" key="3">
    <source>
        <dbReference type="ARBA" id="ARBA00022452"/>
    </source>
</evidence>
<keyword evidence="15" id="KW-1185">Reference proteome</keyword>
<sequence>MKKPIAFGSLLLLSTALIAPAAVAQTADATQSAPPAAATADAPQEEQVDISAPGASSDEEIVVTGRYIPEPVRATPAVVSVLSSADIARTGEGDIAGALQRVTGLSVVGNGFVFVRGLGDRYSLALLNGSPLPSPEPLRRVVPLDIFPTSVIASSLVQKSYSANYPGEFGGGVINLTTKAVPNEPFLSIGISGSGDTETTGKLGYTYYGSALDVTGFDNGARDFPAALASVMKAGTFNGTTSAQRRDFAASLTNAPTTLLQRNGDIPMNFSADINGGASFDLPDGRIGFIAALGYKNDWRTRDTLQQISTDPELAGIPQQNFRTVITDNRIVVNGMLGIGAEFGDHKVRWTNLYIRDTLKQGRLSAGYNRNVADQEPNLPPSLLEQNTYWFERQLIDTQFVGEFKFNDLSVDVRGTYANSQRESPYERSIGYSYLGDGNPDTKSTSDVDDYINNLTSGGQYATVGFSDLSEDVYAGGIDLGYKLPGSMPITLSAGYNYNKTERSASRYLFQYFRPDGALPLGVAQERPDYLLSDYNIYTYNIQLRDISGAEGAAAYDADLRVHAGYGQVEVQPVDGVRATLGVRYEDAVQTVRPVGNLAATSLSNSYWLPAATVTWNFAEDMQLRLHASKTLARPQFRELAPQIYQDFESDREFTGNPFLRDSKLFNAEARYEYYFGRGERLTVAGFYKKIDNPIEAAAFFAGGGQLRTGFANAPQAQLYGAEIEVQKHVPLEGLGGDFFSTRRLVLIGNYTYTQSKLKVDDSMVIGPDLQPVAANLLFQDGAQLTGQSDHLANIQIGIEDTDKISQATLLLTYASKRVTNRGPIQGLSRQPDIIEKPGFRIDFVAREEVTFLGANMELKLEARNLTAQKYQEFQQFGANRVDINTYNVGRSFSLGVQLKF</sequence>
<feature type="compositionally biased region" description="Low complexity" evidence="10">
    <location>
        <begin position="32"/>
        <end position="42"/>
    </location>
</feature>
<feature type="chain" id="PRO_5045600779" evidence="11">
    <location>
        <begin position="22"/>
        <end position="901"/>
    </location>
</feature>
<evidence type="ECO:0000259" key="13">
    <source>
        <dbReference type="Pfam" id="PF07715"/>
    </source>
</evidence>
<evidence type="ECO:0000256" key="9">
    <source>
        <dbReference type="RuleBase" id="RU003357"/>
    </source>
</evidence>
<comment type="caution">
    <text evidence="14">The sequence shown here is derived from an EMBL/GenBank/DDBJ whole genome shotgun (WGS) entry which is preliminary data.</text>
</comment>
<name>A0ABS7PNX0_9SPHN</name>
<dbReference type="Pfam" id="PF00593">
    <property type="entry name" value="TonB_dep_Rec_b-barrel"/>
    <property type="match status" value="1"/>
</dbReference>
<evidence type="ECO:0000256" key="11">
    <source>
        <dbReference type="SAM" id="SignalP"/>
    </source>
</evidence>
<dbReference type="Proteomes" id="UP000706039">
    <property type="component" value="Unassembled WGS sequence"/>
</dbReference>
<dbReference type="InterPro" id="IPR036942">
    <property type="entry name" value="Beta-barrel_TonB_sf"/>
</dbReference>
<keyword evidence="6 8" id="KW-0472">Membrane</keyword>
<keyword evidence="7 8" id="KW-0998">Cell outer membrane</keyword>
<evidence type="ECO:0000256" key="7">
    <source>
        <dbReference type="ARBA" id="ARBA00023237"/>
    </source>
</evidence>
<feature type="signal peptide" evidence="11">
    <location>
        <begin position="1"/>
        <end position="21"/>
    </location>
</feature>
<dbReference type="SUPFAM" id="SSF56935">
    <property type="entry name" value="Porins"/>
    <property type="match status" value="1"/>
</dbReference>
<keyword evidence="4 8" id="KW-0812">Transmembrane</keyword>
<feature type="domain" description="TonB-dependent receptor plug" evidence="13">
    <location>
        <begin position="72"/>
        <end position="173"/>
    </location>
</feature>
<evidence type="ECO:0000256" key="8">
    <source>
        <dbReference type="PROSITE-ProRule" id="PRU01360"/>
    </source>
</evidence>
<keyword evidence="2 8" id="KW-0813">Transport</keyword>
<keyword evidence="5 9" id="KW-0798">TonB box</keyword>
<reference evidence="14 15" key="1">
    <citation type="submission" date="2021-08" db="EMBL/GenBank/DDBJ databases">
        <authorList>
            <person name="Tuo L."/>
        </authorList>
    </citation>
    <scope>NUCLEOTIDE SEQUENCE [LARGE SCALE GENOMIC DNA]</scope>
    <source>
        <strain evidence="14 15">JCM 31229</strain>
    </source>
</reference>
<evidence type="ECO:0000256" key="10">
    <source>
        <dbReference type="SAM" id="MobiDB-lite"/>
    </source>
</evidence>
<dbReference type="RefSeq" id="WP_222990052.1">
    <property type="nucleotide sequence ID" value="NZ_JAINVV010000004.1"/>
</dbReference>
<proteinExistence type="inferred from homology"/>
<evidence type="ECO:0000313" key="14">
    <source>
        <dbReference type="EMBL" id="MBY8823016.1"/>
    </source>
</evidence>
<dbReference type="Gene3D" id="2.170.130.10">
    <property type="entry name" value="TonB-dependent receptor, plug domain"/>
    <property type="match status" value="1"/>
</dbReference>
<keyword evidence="11" id="KW-0732">Signal</keyword>
<dbReference type="Gene3D" id="2.40.170.20">
    <property type="entry name" value="TonB-dependent receptor, beta-barrel domain"/>
    <property type="match status" value="1"/>
</dbReference>
<dbReference type="EMBL" id="JAINVV010000004">
    <property type="protein sequence ID" value="MBY8823016.1"/>
    <property type="molecule type" value="Genomic_DNA"/>
</dbReference>
<gene>
    <name evidence="14" type="ORF">K7G82_11980</name>
</gene>
<keyword evidence="3 8" id="KW-1134">Transmembrane beta strand</keyword>
<dbReference type="InterPro" id="IPR037066">
    <property type="entry name" value="Plug_dom_sf"/>
</dbReference>
<comment type="similarity">
    <text evidence="8 9">Belongs to the TonB-dependent receptor family.</text>
</comment>
<evidence type="ECO:0000256" key="6">
    <source>
        <dbReference type="ARBA" id="ARBA00023136"/>
    </source>
</evidence>
<organism evidence="14 15">
    <name type="scientific">Sphingomonas colocasiae</name>
    <dbReference type="NCBI Taxonomy" id="1848973"/>
    <lineage>
        <taxon>Bacteria</taxon>
        <taxon>Pseudomonadati</taxon>
        <taxon>Pseudomonadota</taxon>
        <taxon>Alphaproteobacteria</taxon>
        <taxon>Sphingomonadales</taxon>
        <taxon>Sphingomonadaceae</taxon>
        <taxon>Sphingomonas</taxon>
    </lineage>
</organism>
<evidence type="ECO:0000256" key="4">
    <source>
        <dbReference type="ARBA" id="ARBA00022692"/>
    </source>
</evidence>
<accession>A0ABS7PNX0</accession>
<dbReference type="PANTHER" id="PTHR40980">
    <property type="entry name" value="PLUG DOMAIN-CONTAINING PROTEIN"/>
    <property type="match status" value="1"/>
</dbReference>
<feature type="domain" description="TonB-dependent receptor-like beta-barrel" evidence="12">
    <location>
        <begin position="370"/>
        <end position="795"/>
    </location>
</feature>
<evidence type="ECO:0000256" key="1">
    <source>
        <dbReference type="ARBA" id="ARBA00004571"/>
    </source>
</evidence>
<feature type="region of interest" description="Disordered" evidence="10">
    <location>
        <begin position="32"/>
        <end position="55"/>
    </location>
</feature>
<dbReference type="PANTHER" id="PTHR40980:SF5">
    <property type="entry name" value="TONB-DEPENDENT RECEPTOR"/>
    <property type="match status" value="1"/>
</dbReference>
<dbReference type="InterPro" id="IPR000531">
    <property type="entry name" value="Beta-barrel_TonB"/>
</dbReference>
<keyword evidence="14" id="KW-0675">Receptor</keyword>
<dbReference type="PROSITE" id="PS52016">
    <property type="entry name" value="TONB_DEPENDENT_REC_3"/>
    <property type="match status" value="1"/>
</dbReference>
<comment type="subcellular location">
    <subcellularLocation>
        <location evidence="1 8">Cell outer membrane</location>
        <topology evidence="1 8">Multi-pass membrane protein</topology>
    </subcellularLocation>
</comment>
<evidence type="ECO:0000259" key="12">
    <source>
        <dbReference type="Pfam" id="PF00593"/>
    </source>
</evidence>
<dbReference type="Pfam" id="PF07715">
    <property type="entry name" value="Plug"/>
    <property type="match status" value="1"/>
</dbReference>